<reference evidence="3" key="1">
    <citation type="journal article" date="2023" name="DNA Res.">
        <title>Chromosome-level genome assembly of Phrynocephalus forsythii using third-generation DNA sequencing and Hi-C analysis.</title>
        <authorList>
            <person name="Qi Y."/>
            <person name="Zhao W."/>
            <person name="Zhao Y."/>
            <person name="Niu C."/>
            <person name="Cao S."/>
            <person name="Zhang Y."/>
        </authorList>
    </citation>
    <scope>NUCLEOTIDE SEQUENCE</scope>
    <source>
        <tissue evidence="3">Muscle</tissue>
    </source>
</reference>
<dbReference type="Pfam" id="PF02214">
    <property type="entry name" value="BTB_2"/>
    <property type="match status" value="1"/>
</dbReference>
<name>A0A9Q0XWR5_9SAUR</name>
<gene>
    <name evidence="3" type="ORF">JRQ81_017078</name>
</gene>
<evidence type="ECO:0000256" key="1">
    <source>
        <dbReference type="SAM" id="MobiDB-lite"/>
    </source>
</evidence>
<dbReference type="Proteomes" id="UP001142489">
    <property type="component" value="Unassembled WGS sequence"/>
</dbReference>
<dbReference type="InterPro" id="IPR003131">
    <property type="entry name" value="T1-type_BTB"/>
</dbReference>
<dbReference type="EMBL" id="JAPFRF010000007">
    <property type="protein sequence ID" value="KAJ7327319.1"/>
    <property type="molecule type" value="Genomic_DNA"/>
</dbReference>
<dbReference type="AlphaFoldDB" id="A0A9Q0XWR5"/>
<sequence>MRMDCGEEVVPMQRAPYAWESPHQPHQPLPPPLSSPPGHQGKWVQLNVSGTIFLTTRQTLCHEQKSFLCRLCQREDSSWTG</sequence>
<dbReference type="GO" id="GO:0051260">
    <property type="term" value="P:protein homooligomerization"/>
    <property type="evidence" value="ECO:0007669"/>
    <property type="project" value="InterPro"/>
</dbReference>
<accession>A0A9Q0XWR5</accession>
<dbReference type="GO" id="GO:0031463">
    <property type="term" value="C:Cul3-RING ubiquitin ligase complex"/>
    <property type="evidence" value="ECO:0007669"/>
    <property type="project" value="TreeGrafter"/>
</dbReference>
<dbReference type="PANTHER" id="PTHR14958">
    <property type="entry name" value="POTASSIUM CHANNEL TETRAMERISATION DOMAIN CONTAINING PROTEIN"/>
    <property type="match status" value="1"/>
</dbReference>
<dbReference type="Gene3D" id="3.30.710.10">
    <property type="entry name" value="Potassium Channel Kv1.1, Chain A"/>
    <property type="match status" value="1"/>
</dbReference>
<keyword evidence="4" id="KW-1185">Reference proteome</keyword>
<dbReference type="GO" id="GO:0005737">
    <property type="term" value="C:cytoplasm"/>
    <property type="evidence" value="ECO:0007669"/>
    <property type="project" value="TreeGrafter"/>
</dbReference>
<feature type="region of interest" description="Disordered" evidence="1">
    <location>
        <begin position="17"/>
        <end position="41"/>
    </location>
</feature>
<evidence type="ECO:0000259" key="2">
    <source>
        <dbReference type="Pfam" id="PF02214"/>
    </source>
</evidence>
<feature type="domain" description="Potassium channel tetramerisation-type BTB" evidence="2">
    <location>
        <begin position="44"/>
        <end position="75"/>
    </location>
</feature>
<feature type="non-terminal residue" evidence="3">
    <location>
        <position position="81"/>
    </location>
</feature>
<proteinExistence type="predicted"/>
<dbReference type="GO" id="GO:0045724">
    <property type="term" value="P:positive regulation of cilium assembly"/>
    <property type="evidence" value="ECO:0007669"/>
    <property type="project" value="TreeGrafter"/>
</dbReference>
<comment type="caution">
    <text evidence="3">The sequence shown here is derived from an EMBL/GenBank/DDBJ whole genome shotgun (WGS) entry which is preliminary data.</text>
</comment>
<dbReference type="OrthoDB" id="1244179at2759"/>
<dbReference type="GO" id="GO:0097602">
    <property type="term" value="F:cullin family protein binding"/>
    <property type="evidence" value="ECO:0007669"/>
    <property type="project" value="TreeGrafter"/>
</dbReference>
<evidence type="ECO:0000313" key="4">
    <source>
        <dbReference type="Proteomes" id="UP001142489"/>
    </source>
</evidence>
<protein>
    <recommendedName>
        <fullName evidence="2">Potassium channel tetramerisation-type BTB domain-containing protein</fullName>
    </recommendedName>
</protein>
<organism evidence="3 4">
    <name type="scientific">Phrynocephalus forsythii</name>
    <dbReference type="NCBI Taxonomy" id="171643"/>
    <lineage>
        <taxon>Eukaryota</taxon>
        <taxon>Metazoa</taxon>
        <taxon>Chordata</taxon>
        <taxon>Craniata</taxon>
        <taxon>Vertebrata</taxon>
        <taxon>Euteleostomi</taxon>
        <taxon>Lepidosauria</taxon>
        <taxon>Squamata</taxon>
        <taxon>Bifurcata</taxon>
        <taxon>Unidentata</taxon>
        <taxon>Episquamata</taxon>
        <taxon>Toxicofera</taxon>
        <taxon>Iguania</taxon>
        <taxon>Acrodonta</taxon>
        <taxon>Agamidae</taxon>
        <taxon>Agaminae</taxon>
        <taxon>Phrynocephalus</taxon>
    </lineage>
</organism>
<dbReference type="PANTHER" id="PTHR14958:SF24">
    <property type="entry name" value="BTB_POZ DOMAIN-CONTAINING PROTEIN KCTD17"/>
    <property type="match status" value="1"/>
</dbReference>
<dbReference type="SUPFAM" id="SSF54695">
    <property type="entry name" value="POZ domain"/>
    <property type="match status" value="1"/>
</dbReference>
<evidence type="ECO:0000313" key="3">
    <source>
        <dbReference type="EMBL" id="KAJ7327319.1"/>
    </source>
</evidence>
<dbReference type="InterPro" id="IPR011333">
    <property type="entry name" value="SKP1/BTB/POZ_sf"/>
</dbReference>
<dbReference type="GO" id="GO:0043161">
    <property type="term" value="P:proteasome-mediated ubiquitin-dependent protein catabolic process"/>
    <property type="evidence" value="ECO:0007669"/>
    <property type="project" value="TreeGrafter"/>
</dbReference>
<feature type="compositionally biased region" description="Pro residues" evidence="1">
    <location>
        <begin position="25"/>
        <end position="35"/>
    </location>
</feature>